<keyword evidence="1" id="KW-0521">NADP</keyword>
<feature type="domain" description="6-phosphogluconate dehydrogenase NADP-binding" evidence="11">
    <location>
        <begin position="49"/>
        <end position="206"/>
    </location>
</feature>
<dbReference type="InterPro" id="IPR002204">
    <property type="entry name" value="3-OH-isobutyrate_DH-rel_CS"/>
</dbReference>
<dbReference type="InterPro" id="IPR036291">
    <property type="entry name" value="NAD(P)-bd_dom_sf"/>
</dbReference>
<feature type="active site" evidence="10">
    <location>
        <position position="216"/>
    </location>
</feature>
<dbReference type="InterPro" id="IPR008927">
    <property type="entry name" value="6-PGluconate_DH-like_C_sf"/>
</dbReference>
<proteinExistence type="inferred from homology"/>
<dbReference type="EMBL" id="AONI01000009">
    <property type="protein sequence ID" value="EPX80170.1"/>
    <property type="molecule type" value="Genomic_DNA"/>
</dbReference>
<dbReference type="HOGENOM" id="CLU_035117_1_2_5"/>
<comment type="function">
    <text evidence="5">Catalyzes oxidation of L-threonate to 2-oxo-tetronate. Can use either NAD(+) or NADP(+) as cosubstrate, with a preference for NAD(+).</text>
</comment>
<dbReference type="eggNOG" id="COG2084">
    <property type="taxonomic scope" value="Bacteria"/>
</dbReference>
<gene>
    <name evidence="13" type="ORF">thalar_01509</name>
</gene>
<evidence type="ECO:0000256" key="1">
    <source>
        <dbReference type="ARBA" id="ARBA00022857"/>
    </source>
</evidence>
<dbReference type="Pfam" id="PF03446">
    <property type="entry name" value="NAD_binding_2"/>
    <property type="match status" value="1"/>
</dbReference>
<comment type="catalytic activity">
    <reaction evidence="9">
        <text>L-threonate + NAD(+) = 2-dehydro-L-erythronate + NADH + H(+)</text>
        <dbReference type="Rhea" id="RHEA:52548"/>
        <dbReference type="ChEBI" id="CHEBI:15378"/>
        <dbReference type="ChEBI" id="CHEBI:57540"/>
        <dbReference type="ChEBI" id="CHEBI:57561"/>
        <dbReference type="ChEBI" id="CHEBI:57945"/>
        <dbReference type="ChEBI" id="CHEBI:136669"/>
        <dbReference type="EC" id="1.1.1.411"/>
    </reaction>
</comment>
<dbReference type="Gene3D" id="3.40.50.720">
    <property type="entry name" value="NAD(P)-binding Rossmann-like Domain"/>
    <property type="match status" value="1"/>
</dbReference>
<evidence type="ECO:0000256" key="8">
    <source>
        <dbReference type="ARBA" id="ARBA00039407"/>
    </source>
</evidence>
<dbReference type="PIRSF" id="PIRSF000103">
    <property type="entry name" value="HIBADH"/>
    <property type="match status" value="1"/>
</dbReference>
<dbReference type="PANTHER" id="PTHR43060">
    <property type="entry name" value="3-HYDROXYISOBUTYRATE DEHYDROGENASE-LIKE 1, MITOCHONDRIAL-RELATED"/>
    <property type="match status" value="1"/>
</dbReference>
<dbReference type="STRING" id="1123360.thalar_01509"/>
<dbReference type="SUPFAM" id="SSF51735">
    <property type="entry name" value="NAD(P)-binding Rossmann-fold domains"/>
    <property type="match status" value="1"/>
</dbReference>
<dbReference type="InterPro" id="IPR006115">
    <property type="entry name" value="6PGDH_NADP-bd"/>
</dbReference>
<dbReference type="GO" id="GO:0016054">
    <property type="term" value="P:organic acid catabolic process"/>
    <property type="evidence" value="ECO:0007669"/>
    <property type="project" value="UniProtKB-ARBA"/>
</dbReference>
<keyword evidence="4" id="KW-0119">Carbohydrate metabolism</keyword>
<dbReference type="GO" id="GO:0050661">
    <property type="term" value="F:NADP binding"/>
    <property type="evidence" value="ECO:0007669"/>
    <property type="project" value="InterPro"/>
</dbReference>
<dbReference type="NCBIfam" id="NF043037">
    <property type="entry name" value="ThreonDh"/>
    <property type="match status" value="1"/>
</dbReference>
<dbReference type="InterPro" id="IPR015815">
    <property type="entry name" value="HIBADH-related"/>
</dbReference>
<dbReference type="Proteomes" id="UP000015351">
    <property type="component" value="Unassembled WGS sequence"/>
</dbReference>
<evidence type="ECO:0000256" key="7">
    <source>
        <dbReference type="ARBA" id="ARBA00038870"/>
    </source>
</evidence>
<dbReference type="Pfam" id="PF14833">
    <property type="entry name" value="NAD_binding_11"/>
    <property type="match status" value="1"/>
</dbReference>
<keyword evidence="3" id="KW-0520">NAD</keyword>
<dbReference type="PANTHER" id="PTHR43060:SF17">
    <property type="entry name" value="L-THREONATE DEHYDROGENASE"/>
    <property type="match status" value="1"/>
</dbReference>
<dbReference type="AlphaFoldDB" id="S9RQ38"/>
<comment type="caution">
    <text evidence="13">The sequence shown here is derived from an EMBL/GenBank/DDBJ whole genome shotgun (WGS) entry which is preliminary data.</text>
</comment>
<name>S9RQ38_9RHOB</name>
<reference evidence="14" key="1">
    <citation type="journal article" date="2013" name="Stand. Genomic Sci.">
        <title>Genome sequence of the Litoreibacter arenae type strain (DSM 19593(T)), a member of the Roseobacter clade isolated from sea sand.</title>
        <authorList>
            <person name="Riedel T."/>
            <person name="Fiebig A."/>
            <person name="Petersen J."/>
            <person name="Gronow S."/>
            <person name="Kyrpides N.C."/>
            <person name="Goker M."/>
            <person name="Klenk H.P."/>
        </authorList>
    </citation>
    <scope>NUCLEOTIDE SEQUENCE [LARGE SCALE GENOMIC DNA]</scope>
    <source>
        <strain evidence="14">DSM 19593</strain>
    </source>
</reference>
<dbReference type="InterPro" id="IPR013328">
    <property type="entry name" value="6PGD_dom2"/>
</dbReference>
<evidence type="ECO:0000313" key="14">
    <source>
        <dbReference type="Proteomes" id="UP000015351"/>
    </source>
</evidence>
<evidence type="ECO:0000259" key="12">
    <source>
        <dbReference type="Pfam" id="PF14833"/>
    </source>
</evidence>
<feature type="domain" description="3-hydroxyisobutyrate dehydrogenase-like NAD-binding" evidence="12">
    <location>
        <begin position="210"/>
        <end position="328"/>
    </location>
</feature>
<organism evidence="13 14">
    <name type="scientific">Litoreibacter arenae DSM 19593</name>
    <dbReference type="NCBI Taxonomy" id="1123360"/>
    <lineage>
        <taxon>Bacteria</taxon>
        <taxon>Pseudomonadati</taxon>
        <taxon>Pseudomonadota</taxon>
        <taxon>Alphaproteobacteria</taxon>
        <taxon>Rhodobacterales</taxon>
        <taxon>Roseobacteraceae</taxon>
        <taxon>Litoreibacter</taxon>
    </lineage>
</organism>
<dbReference type="GO" id="GO:0051287">
    <property type="term" value="F:NAD binding"/>
    <property type="evidence" value="ECO:0007669"/>
    <property type="project" value="InterPro"/>
</dbReference>
<evidence type="ECO:0000256" key="10">
    <source>
        <dbReference type="PIRSR" id="PIRSR000103-1"/>
    </source>
</evidence>
<dbReference type="GO" id="GO:0016616">
    <property type="term" value="F:oxidoreductase activity, acting on the CH-OH group of donors, NAD or NADP as acceptor"/>
    <property type="evidence" value="ECO:0007669"/>
    <property type="project" value="InterPro"/>
</dbReference>
<evidence type="ECO:0000256" key="4">
    <source>
        <dbReference type="ARBA" id="ARBA00023277"/>
    </source>
</evidence>
<evidence type="ECO:0000313" key="13">
    <source>
        <dbReference type="EMBL" id="EPX80170.1"/>
    </source>
</evidence>
<dbReference type="InterPro" id="IPR029154">
    <property type="entry name" value="HIBADH-like_NADP-bd"/>
</dbReference>
<evidence type="ECO:0000256" key="2">
    <source>
        <dbReference type="ARBA" id="ARBA00023002"/>
    </source>
</evidence>
<keyword evidence="14" id="KW-1185">Reference proteome</keyword>
<dbReference type="PATRIC" id="fig|1123360.3.peg.1496"/>
<evidence type="ECO:0000256" key="3">
    <source>
        <dbReference type="ARBA" id="ARBA00023027"/>
    </source>
</evidence>
<dbReference type="InterPro" id="IPR050006">
    <property type="entry name" value="LtnD"/>
</dbReference>
<keyword evidence="2 13" id="KW-0560">Oxidoreductase</keyword>
<accession>S9RQ38</accession>
<dbReference type="EC" id="1.1.1.411" evidence="7"/>
<evidence type="ECO:0000256" key="9">
    <source>
        <dbReference type="ARBA" id="ARBA00047312"/>
    </source>
</evidence>
<comment type="similarity">
    <text evidence="6">Belongs to the HIBADH-related family. L-threonate dehydrogenase subfamily.</text>
</comment>
<dbReference type="Gene3D" id="1.10.1040.10">
    <property type="entry name" value="N-(1-d-carboxylethyl)-l-norvaline Dehydrogenase, domain 2"/>
    <property type="match status" value="1"/>
</dbReference>
<evidence type="ECO:0000256" key="5">
    <source>
        <dbReference type="ARBA" id="ARBA00037062"/>
    </source>
</evidence>
<sequence>MTTARGFFVRSEPLRLTQFSKKATNFEILRNLEICVLGEGVMTDQPTAAVIGLGSMGWGAAVSLLRAGIATHGVDLRAEVLEKFRAEGGSSFDRASDAVADVDVVFIFVVNGQQAEDVLFGSGGAVASARKGTVFVICVTMEPSRAIDLAERLEAAGMLALDAPVSGGSAKAQAGEMTIMASGRAEAFDKAGSCLDAIASKVYRLGDAAGKGSQVKMINQLLAGVHIAAAAEALTLGAKIGLDLGMLHEVIQECAGNSWMFGNRGAHIVAGDYTPHSAVDIFVKDLGIVTGEAADHPVPLSQTALALFKEASAAGMGREDDAAVAKLLATKGGIKLPGMT</sequence>
<evidence type="ECO:0000256" key="6">
    <source>
        <dbReference type="ARBA" id="ARBA00037979"/>
    </source>
</evidence>
<dbReference type="SUPFAM" id="SSF48179">
    <property type="entry name" value="6-phosphogluconate dehydrogenase C-terminal domain-like"/>
    <property type="match status" value="1"/>
</dbReference>
<evidence type="ECO:0000259" key="11">
    <source>
        <dbReference type="Pfam" id="PF03446"/>
    </source>
</evidence>
<protein>
    <recommendedName>
        <fullName evidence="8">L-threonate dehydrogenase</fullName>
        <ecNumber evidence="7">1.1.1.411</ecNumber>
    </recommendedName>
</protein>
<dbReference type="PROSITE" id="PS00895">
    <property type="entry name" value="3_HYDROXYISOBUT_DH"/>
    <property type="match status" value="1"/>
</dbReference>